<accession>A0AAJ7Q8A6</accession>
<feature type="compositionally biased region" description="Low complexity" evidence="1">
    <location>
        <begin position="225"/>
        <end position="250"/>
    </location>
</feature>
<feature type="region of interest" description="Disordered" evidence="1">
    <location>
        <begin position="145"/>
        <end position="276"/>
    </location>
</feature>
<organism evidence="2 3">
    <name type="scientific">Lates calcarifer</name>
    <name type="common">Barramundi</name>
    <name type="synonym">Holocentrus calcarifer</name>
    <dbReference type="NCBI Taxonomy" id="8187"/>
    <lineage>
        <taxon>Eukaryota</taxon>
        <taxon>Metazoa</taxon>
        <taxon>Chordata</taxon>
        <taxon>Craniata</taxon>
        <taxon>Vertebrata</taxon>
        <taxon>Euteleostomi</taxon>
        <taxon>Actinopterygii</taxon>
        <taxon>Neopterygii</taxon>
        <taxon>Teleostei</taxon>
        <taxon>Neoteleostei</taxon>
        <taxon>Acanthomorphata</taxon>
        <taxon>Carangaria</taxon>
        <taxon>Carangaria incertae sedis</taxon>
        <taxon>Centropomidae</taxon>
        <taxon>Lates</taxon>
    </lineage>
</organism>
<dbReference type="AlphaFoldDB" id="A0AAJ7Q8A6"/>
<feature type="region of interest" description="Disordered" evidence="1">
    <location>
        <begin position="464"/>
        <end position="526"/>
    </location>
</feature>
<protein>
    <submittedName>
        <fullName evidence="3">snRNA-activating protein complex subunit 2</fullName>
    </submittedName>
</protein>
<feature type="compositionally biased region" description="Polar residues" evidence="1">
    <location>
        <begin position="500"/>
        <end position="517"/>
    </location>
</feature>
<feature type="region of interest" description="Disordered" evidence="1">
    <location>
        <begin position="1"/>
        <end position="31"/>
    </location>
</feature>
<feature type="compositionally biased region" description="Low complexity" evidence="1">
    <location>
        <begin position="310"/>
        <end position="342"/>
    </location>
</feature>
<dbReference type="GO" id="GO:0016604">
    <property type="term" value="C:nuclear body"/>
    <property type="evidence" value="ECO:0007669"/>
    <property type="project" value="TreeGrafter"/>
</dbReference>
<dbReference type="PANTHER" id="PTHR15132">
    <property type="entry name" value="SNRNA-ACTIVATING PROTEIN COMPLEX SUBUNIT 2"/>
    <property type="match status" value="1"/>
</dbReference>
<dbReference type="GO" id="GO:0016251">
    <property type="term" value="F:RNA polymerase II general transcription initiation factor activity"/>
    <property type="evidence" value="ECO:0007669"/>
    <property type="project" value="InterPro"/>
</dbReference>
<dbReference type="RefSeq" id="XP_018549386.1">
    <property type="nucleotide sequence ID" value="XM_018693870.2"/>
</dbReference>
<dbReference type="InterPro" id="IPR021281">
    <property type="entry name" value="SNAPC2"/>
</dbReference>
<reference evidence="3" key="1">
    <citation type="submission" date="2025-08" db="UniProtKB">
        <authorList>
            <consortium name="RefSeq"/>
        </authorList>
    </citation>
    <scope>IDENTIFICATION</scope>
    <source>
        <tissue evidence="3">Brain</tissue>
    </source>
</reference>
<evidence type="ECO:0000313" key="2">
    <source>
        <dbReference type="Proteomes" id="UP000694890"/>
    </source>
</evidence>
<dbReference type="KEGG" id="lcf:108895214"/>
<sequence>MKPPPRTRSKPDLSLRPELGPQRLGKKASKWQRAEQKKLLNSLRKLNRTVGGHGDIDYAFLRKQVPTRSISEIHSVVETLKNKVISCASLKLKKKRWEEEKVRKPIEVWTHMASAVAGIHEEPICSAFSQMLIVSSTEPCTLRNCDPPQIHRPPTGKDRPVGRTIPLRPMPRLPIQGENPGTSTARPLLVLKTPAPTRGKTKSLPALSKVVRVPNSRIHPPQPQSSAAAKKGGTSSAAATCSCHTATTSHRPGTAEILIVPPPTPPPASQATPSCSCTAKTLSVGSSVIQTTQQVPEQRSTSTTSSGLHTPLPSSASSLSPLPSTAPSSVASSSLPTSNCSSTQPVPPLSTSAAAAHVRFGRTSKYATEDSPRTLGVKSVVDFERIYRYLSVIHKPSEECCLTPMESAILLNLLMSLPEELSLLDCNKLHKHLIQVYQCLSSPANSKMAREMFKDPNDGVCAQTEAPSSCDNNKTDSQQNTTSTVNSSDVMDADGKLQSDEAQSQSSGSNNTCTRPGNTDAMGLCPPLNPFIVPPKLLIRR</sequence>
<evidence type="ECO:0000313" key="3">
    <source>
        <dbReference type="RefSeq" id="XP_018549386.1"/>
    </source>
</evidence>
<gene>
    <name evidence="3" type="primary">snapc2</name>
</gene>
<feature type="compositionally biased region" description="Low complexity" evidence="1">
    <location>
        <begin position="475"/>
        <end position="490"/>
    </location>
</feature>
<dbReference type="Proteomes" id="UP000694890">
    <property type="component" value="Linkage group LG14"/>
</dbReference>
<evidence type="ECO:0000256" key="1">
    <source>
        <dbReference type="SAM" id="MobiDB-lite"/>
    </source>
</evidence>
<dbReference type="Pfam" id="PF11035">
    <property type="entry name" value="SNAPC2"/>
    <property type="match status" value="1"/>
</dbReference>
<feature type="compositionally biased region" description="Polar residues" evidence="1">
    <location>
        <begin position="289"/>
        <end position="308"/>
    </location>
</feature>
<dbReference type="GO" id="GO:0009301">
    <property type="term" value="P:snRNA transcription"/>
    <property type="evidence" value="ECO:0007669"/>
    <property type="project" value="InterPro"/>
</dbReference>
<feature type="region of interest" description="Disordered" evidence="1">
    <location>
        <begin position="289"/>
        <end position="348"/>
    </location>
</feature>
<dbReference type="GeneID" id="108895214"/>
<proteinExistence type="predicted"/>
<dbReference type="CTD" id="6618"/>
<dbReference type="PANTHER" id="PTHR15132:SF1">
    <property type="entry name" value="SNRNA-ACTIVATING PROTEIN COMPLEX SUBUNIT 2"/>
    <property type="match status" value="1"/>
</dbReference>
<name>A0AAJ7Q8A6_LATCA</name>